<reference evidence="6 7" key="1">
    <citation type="submission" date="2023-06" db="EMBL/GenBank/DDBJ databases">
        <title>Antibody response to the Sneathia vaginalis cytopathogenic toxin A during pregnancy.</title>
        <authorList>
            <person name="Mccoy Z.T."/>
            <person name="Serrano M.G."/>
            <person name="Spaine K."/>
            <person name="Edwards D.J."/>
            <person name="Buck G.A."/>
            <person name="Jefferson K."/>
        </authorList>
    </citation>
    <scope>NUCLEOTIDE SEQUENCE [LARGE SCALE GENOMIC DNA]</scope>
    <source>
        <strain evidence="6 7">CCUG 42621</strain>
    </source>
</reference>
<dbReference type="Proteomes" id="UP001225134">
    <property type="component" value="Unassembled WGS sequence"/>
</dbReference>
<evidence type="ECO:0000256" key="3">
    <source>
        <dbReference type="ARBA" id="ARBA00022729"/>
    </source>
</evidence>
<comment type="subcellular location">
    <subcellularLocation>
        <location evidence="1">Periplasm</location>
    </subcellularLocation>
</comment>
<dbReference type="PRINTS" id="PR00909">
    <property type="entry name" value="SPERMDNBNDNG"/>
</dbReference>
<dbReference type="InterPro" id="IPR006059">
    <property type="entry name" value="SBP"/>
</dbReference>
<feature type="signal peptide" evidence="5">
    <location>
        <begin position="1"/>
        <end position="19"/>
    </location>
</feature>
<dbReference type="RefSeq" id="WP_285152811.1">
    <property type="nucleotide sequence ID" value="NZ_JASSPP010000003.1"/>
</dbReference>
<evidence type="ECO:0000256" key="1">
    <source>
        <dbReference type="ARBA" id="ARBA00004418"/>
    </source>
</evidence>
<keyword evidence="3 5" id="KW-0732">Signal</keyword>
<evidence type="ECO:0000313" key="6">
    <source>
        <dbReference type="EMBL" id="MDK9580494.1"/>
    </source>
</evidence>
<protein>
    <submittedName>
        <fullName evidence="6">Extracellular solute-binding protein</fullName>
    </submittedName>
</protein>
<dbReference type="PIRSF" id="PIRSF019574">
    <property type="entry name" value="Periplasmic_polyamine_BP"/>
    <property type="match status" value="1"/>
</dbReference>
<proteinExistence type="predicted"/>
<feature type="chain" id="PRO_5047020564" evidence="5">
    <location>
        <begin position="20"/>
        <end position="348"/>
    </location>
</feature>
<evidence type="ECO:0000313" key="7">
    <source>
        <dbReference type="Proteomes" id="UP001225134"/>
    </source>
</evidence>
<dbReference type="PROSITE" id="PS51257">
    <property type="entry name" value="PROKAR_LIPOPROTEIN"/>
    <property type="match status" value="1"/>
</dbReference>
<dbReference type="Gene3D" id="3.40.190.10">
    <property type="entry name" value="Periplasmic binding protein-like II"/>
    <property type="match status" value="2"/>
</dbReference>
<evidence type="ECO:0000256" key="2">
    <source>
        <dbReference type="ARBA" id="ARBA00022448"/>
    </source>
</evidence>
<sequence length="348" mass="40050">MKKIFKILLGVLTIFTLFACGKQNSNVVNIYTWTYFIPEEIIENFEKETGIKVNISYYDNNDTLLTKLFTGSTQYDIISPSTDYVDILVKKGLLEKLNKNKLGKTFENLDADRLKLYEFAKGYDEGLNYSIPYGYFATGINVNTKVLGKDFPHDLSIFLNEKYKGSMTMLDDGREVIGMVLQNLGYPSNSKDDKQLNEVKDLLIKYKKNLAKFDSTTFGKGLASGEFVVCHGYPDVFYETSEEEQKNFVYFLPKGAMMYIDSMSILKKAPNKDNAYKFLEYLYRPENYVKVAERFRQIPVIKGVEQKAKIKPIITAEEVVKNAKLPMSLDEEAKEKQDRIWNEVKLAK</sequence>
<gene>
    <name evidence="6" type="ORF">QQA45_03060</name>
</gene>
<dbReference type="SUPFAM" id="SSF53850">
    <property type="entry name" value="Periplasmic binding protein-like II"/>
    <property type="match status" value="1"/>
</dbReference>
<accession>A0ABT7HK27</accession>
<keyword evidence="7" id="KW-1185">Reference proteome</keyword>
<name>A0ABT7HK27_9FUSO</name>
<evidence type="ECO:0000256" key="5">
    <source>
        <dbReference type="SAM" id="SignalP"/>
    </source>
</evidence>
<evidence type="ECO:0000256" key="4">
    <source>
        <dbReference type="ARBA" id="ARBA00022764"/>
    </source>
</evidence>
<comment type="caution">
    <text evidence="6">The sequence shown here is derived from an EMBL/GenBank/DDBJ whole genome shotgun (WGS) entry which is preliminary data.</text>
</comment>
<keyword evidence="4" id="KW-0574">Periplasm</keyword>
<dbReference type="EMBL" id="JASSPP010000003">
    <property type="protein sequence ID" value="MDK9580494.1"/>
    <property type="molecule type" value="Genomic_DNA"/>
</dbReference>
<dbReference type="PANTHER" id="PTHR30222:SF17">
    <property type="entry name" value="SPERMIDINE_PUTRESCINE-BINDING PERIPLASMIC PROTEIN"/>
    <property type="match status" value="1"/>
</dbReference>
<keyword evidence="2" id="KW-0813">Transport</keyword>
<dbReference type="PANTHER" id="PTHR30222">
    <property type="entry name" value="SPERMIDINE/PUTRESCINE-BINDING PERIPLASMIC PROTEIN"/>
    <property type="match status" value="1"/>
</dbReference>
<organism evidence="6 7">
    <name type="scientific">Sneathia sanguinegens</name>
    <dbReference type="NCBI Taxonomy" id="40543"/>
    <lineage>
        <taxon>Bacteria</taxon>
        <taxon>Fusobacteriati</taxon>
        <taxon>Fusobacteriota</taxon>
        <taxon>Fusobacteriia</taxon>
        <taxon>Fusobacteriales</taxon>
        <taxon>Leptotrichiaceae</taxon>
        <taxon>Sneathia</taxon>
    </lineage>
</organism>
<dbReference type="Pfam" id="PF13416">
    <property type="entry name" value="SBP_bac_8"/>
    <property type="match status" value="1"/>
</dbReference>
<dbReference type="InterPro" id="IPR001188">
    <property type="entry name" value="Sperm_putr-bd"/>
</dbReference>